<organism evidence="1 2">
    <name type="scientific">Spirochaeta africana (strain ATCC 700263 / DSM 8902 / Z-7692)</name>
    <dbReference type="NCBI Taxonomy" id="889378"/>
    <lineage>
        <taxon>Bacteria</taxon>
        <taxon>Pseudomonadati</taxon>
        <taxon>Spirochaetota</taxon>
        <taxon>Spirochaetia</taxon>
        <taxon>Spirochaetales</taxon>
        <taxon>Spirochaetaceae</taxon>
        <taxon>Spirochaeta</taxon>
    </lineage>
</organism>
<evidence type="ECO:0000313" key="2">
    <source>
        <dbReference type="Proteomes" id="UP000007383"/>
    </source>
</evidence>
<name>H9UFW6_SPIAZ</name>
<dbReference type="Proteomes" id="UP000007383">
    <property type="component" value="Chromosome"/>
</dbReference>
<dbReference type="KEGG" id="sfc:Spiaf_0301"/>
<dbReference type="EMBL" id="CP003282">
    <property type="protein sequence ID" value="AFG36409.1"/>
    <property type="molecule type" value="Genomic_DNA"/>
</dbReference>
<reference evidence="2" key="1">
    <citation type="journal article" date="2013" name="Stand. Genomic Sci.">
        <title>Complete genome sequence of the halophilic bacterium Spirochaeta africana type strain (Z-7692(T)) from the alkaline Lake Magadi in the East African Rift.</title>
        <authorList>
            <person name="Liolos K."/>
            <person name="Abt B."/>
            <person name="Scheuner C."/>
            <person name="Teshima H."/>
            <person name="Held B."/>
            <person name="Lapidus A."/>
            <person name="Nolan M."/>
            <person name="Lucas S."/>
            <person name="Deshpande S."/>
            <person name="Cheng J.F."/>
            <person name="Tapia R."/>
            <person name="Goodwin L.A."/>
            <person name="Pitluck S."/>
            <person name="Pagani I."/>
            <person name="Ivanova N."/>
            <person name="Mavromatis K."/>
            <person name="Mikhailova N."/>
            <person name="Huntemann M."/>
            <person name="Pati A."/>
            <person name="Chen A."/>
            <person name="Palaniappan K."/>
            <person name="Land M."/>
            <person name="Rohde M."/>
            <person name="Tindall B.J."/>
            <person name="Detter J.C."/>
            <person name="Goker M."/>
            <person name="Bristow J."/>
            <person name="Eisen J.A."/>
            <person name="Markowitz V."/>
            <person name="Hugenholtz P."/>
            <person name="Woyke T."/>
            <person name="Klenk H.P."/>
            <person name="Kyrpides N.C."/>
        </authorList>
    </citation>
    <scope>NUCLEOTIDE SEQUENCE</scope>
    <source>
        <strain evidence="2">ATCC 700263 / DSM 8902 / Z-7692</strain>
    </source>
</reference>
<dbReference type="AlphaFoldDB" id="H9UFW6"/>
<dbReference type="RefSeq" id="WP_014454407.1">
    <property type="nucleotide sequence ID" value="NC_017098.1"/>
</dbReference>
<dbReference type="PATRIC" id="fig|889378.3.peg.307"/>
<evidence type="ECO:0000313" key="1">
    <source>
        <dbReference type="EMBL" id="AFG36409.1"/>
    </source>
</evidence>
<protein>
    <submittedName>
        <fullName evidence="1">Uncharacterized protein</fullName>
    </submittedName>
</protein>
<dbReference type="HOGENOM" id="CLU_118593_0_0_12"/>
<dbReference type="InterPro" id="IPR046598">
    <property type="entry name" value="DUF6657"/>
</dbReference>
<dbReference type="STRING" id="889378.Spiaf_0301"/>
<sequence length="218" mass="25337">MSRIKSALELALERTENVASDSQKLTAHERRQDGKRLLAWFYQTLMEGGLPAEDRPQGLLKKPADGIEAARLELQQRLKQYPEDEQQLVREGLTEVLLAGITLPQDETYRDTLERVRQAAYAISSNAAMIEQLFQQAFQILDQYLQERQQLLDNLRQQFEPRMRQKAEAYAQQTGQRVSLDPATDPEFQKYLQQANDQLQDYYGQAVQQIRDQLRQLI</sequence>
<accession>H9UFW6</accession>
<dbReference type="OrthoDB" id="370243at2"/>
<proteinExistence type="predicted"/>
<gene>
    <name evidence="1" type="ordered locus">Spiaf_0301</name>
</gene>
<dbReference type="Pfam" id="PF20362">
    <property type="entry name" value="DUF6657"/>
    <property type="match status" value="1"/>
</dbReference>
<keyword evidence="2" id="KW-1185">Reference proteome</keyword>